<organism evidence="2 3">
    <name type="scientific">Alicyclobacillus fastidiosus</name>
    <dbReference type="NCBI Taxonomy" id="392011"/>
    <lineage>
        <taxon>Bacteria</taxon>
        <taxon>Bacillati</taxon>
        <taxon>Bacillota</taxon>
        <taxon>Bacilli</taxon>
        <taxon>Bacillales</taxon>
        <taxon>Alicyclobacillaceae</taxon>
        <taxon>Alicyclobacillus</taxon>
    </lineage>
</organism>
<dbReference type="EMBL" id="CP104068">
    <property type="protein sequence ID" value="WAH44874.1"/>
    <property type="molecule type" value="Genomic_DNA"/>
</dbReference>
<dbReference type="Pfam" id="PF20038">
    <property type="entry name" value="HTH_59"/>
    <property type="match status" value="1"/>
</dbReference>
<evidence type="ECO:0000259" key="1">
    <source>
        <dbReference type="Pfam" id="PF20038"/>
    </source>
</evidence>
<keyword evidence="3" id="KW-1185">Reference proteome</keyword>
<dbReference type="InterPro" id="IPR045403">
    <property type="entry name" value="HTH_59_Firmicutes_type"/>
</dbReference>
<feature type="domain" description="Helix-turn-helix" evidence="1">
    <location>
        <begin position="1"/>
        <end position="61"/>
    </location>
</feature>
<geneLocation type="plasmid" evidence="2 3">
    <name>unnamed1</name>
</geneLocation>
<keyword evidence="2" id="KW-0614">Plasmid</keyword>
<proteinExistence type="predicted"/>
<accession>A0ABY6ZPX5</accession>
<evidence type="ECO:0000313" key="2">
    <source>
        <dbReference type="EMBL" id="WAH44874.1"/>
    </source>
</evidence>
<sequence>MKKHQCLHEVLTITEAAKMWDKGVSTLRHRMLDERFPKDGYRKSGATVLVTRSAMTEVYGPPKVENDEDH</sequence>
<dbReference type="Proteomes" id="UP001164761">
    <property type="component" value="Plasmid unnamed1"/>
</dbReference>
<protein>
    <submittedName>
        <fullName evidence="2">Helix-turn-helix domain-containing protein</fullName>
    </submittedName>
</protein>
<evidence type="ECO:0000313" key="3">
    <source>
        <dbReference type="Proteomes" id="UP001164761"/>
    </source>
</evidence>
<reference evidence="2" key="1">
    <citation type="submission" date="2022-08" db="EMBL/GenBank/DDBJ databases">
        <title>Alicyclobacillus fastidiosus DSM 17978, complete genome.</title>
        <authorList>
            <person name="Wang Q."/>
            <person name="Cai R."/>
            <person name="Wang Z."/>
        </authorList>
    </citation>
    <scope>NUCLEOTIDE SEQUENCE</scope>
    <source>
        <strain evidence="2">DSM 17978</strain>
        <plasmid evidence="2">unnamed1</plasmid>
    </source>
</reference>
<gene>
    <name evidence="2" type="ORF">NZD89_27905</name>
</gene>
<dbReference type="RefSeq" id="WP_268008743.1">
    <property type="nucleotide sequence ID" value="NZ_BSUT01000003.1"/>
</dbReference>
<name>A0ABY6ZPX5_9BACL</name>